<evidence type="ECO:0000313" key="1">
    <source>
        <dbReference type="EMBL" id="KXZ55652.1"/>
    </source>
</evidence>
<reference evidence="2" key="1">
    <citation type="journal article" date="2016" name="Nat. Commun.">
        <title>The Gonium pectorale genome demonstrates co-option of cell cycle regulation during the evolution of multicellularity.</title>
        <authorList>
            <person name="Hanschen E.R."/>
            <person name="Marriage T.N."/>
            <person name="Ferris P.J."/>
            <person name="Hamaji T."/>
            <person name="Toyoda A."/>
            <person name="Fujiyama A."/>
            <person name="Neme R."/>
            <person name="Noguchi H."/>
            <person name="Minakuchi Y."/>
            <person name="Suzuki M."/>
            <person name="Kawai-Toyooka H."/>
            <person name="Smith D.R."/>
            <person name="Sparks H."/>
            <person name="Anderson J."/>
            <person name="Bakaric R."/>
            <person name="Luria V."/>
            <person name="Karger A."/>
            <person name="Kirschner M.W."/>
            <person name="Durand P.M."/>
            <person name="Michod R.E."/>
            <person name="Nozaki H."/>
            <person name="Olson B.J."/>
        </authorList>
    </citation>
    <scope>NUCLEOTIDE SEQUENCE [LARGE SCALE GENOMIC DNA]</scope>
    <source>
        <strain evidence="2">NIES-2863</strain>
    </source>
</reference>
<comment type="caution">
    <text evidence="1">The sequence shown here is derived from an EMBL/GenBank/DDBJ whole genome shotgun (WGS) entry which is preliminary data.</text>
</comment>
<dbReference type="STRING" id="33097.A0A150H0Z4"/>
<organism evidence="1 2">
    <name type="scientific">Gonium pectorale</name>
    <name type="common">Green alga</name>
    <dbReference type="NCBI Taxonomy" id="33097"/>
    <lineage>
        <taxon>Eukaryota</taxon>
        <taxon>Viridiplantae</taxon>
        <taxon>Chlorophyta</taxon>
        <taxon>core chlorophytes</taxon>
        <taxon>Chlorophyceae</taxon>
        <taxon>CS clade</taxon>
        <taxon>Chlamydomonadales</taxon>
        <taxon>Volvocaceae</taxon>
        <taxon>Gonium</taxon>
    </lineage>
</organism>
<evidence type="ECO:0000313" key="2">
    <source>
        <dbReference type="Proteomes" id="UP000075714"/>
    </source>
</evidence>
<dbReference type="AlphaFoldDB" id="A0A150H0Z4"/>
<dbReference type="Proteomes" id="UP000075714">
    <property type="component" value="Unassembled WGS sequence"/>
</dbReference>
<dbReference type="EMBL" id="LSYV01000003">
    <property type="protein sequence ID" value="KXZ55652.1"/>
    <property type="molecule type" value="Genomic_DNA"/>
</dbReference>
<name>A0A150H0Z4_GONPE</name>
<gene>
    <name evidence="1" type="ORF">GPECTOR_2g1202</name>
</gene>
<proteinExistence type="predicted"/>
<dbReference type="OrthoDB" id="2016337at2759"/>
<accession>A0A150H0Z4</accession>
<sequence>MSAELLGPVGANAAEGYAIALQERALLPRKMVPAAAANLLAAQHRDSQRYALVRSGKYKPPALDFIPGDYVYVRWSTVNNTLEMPVHDEVLQVERVGLLGVVVLIGRDGVRLKR</sequence>
<protein>
    <submittedName>
        <fullName evidence="1">Uncharacterized protein</fullName>
    </submittedName>
</protein>
<keyword evidence="2" id="KW-1185">Reference proteome</keyword>